<dbReference type="PANTHER" id="PTHR34482">
    <property type="entry name" value="DNA DAMAGE-INDUCIBLE PROTEIN 1-LIKE"/>
    <property type="match status" value="1"/>
</dbReference>
<dbReference type="Proteomes" id="UP001396334">
    <property type="component" value="Unassembled WGS sequence"/>
</dbReference>
<comment type="caution">
    <text evidence="3">The sequence shown here is derived from an EMBL/GenBank/DDBJ whole genome shotgun (WGS) entry which is preliminary data.</text>
</comment>
<accession>A0ABR2U0H6</accession>
<organism evidence="3 4">
    <name type="scientific">Hibiscus sabdariffa</name>
    <name type="common">roselle</name>
    <dbReference type="NCBI Taxonomy" id="183260"/>
    <lineage>
        <taxon>Eukaryota</taxon>
        <taxon>Viridiplantae</taxon>
        <taxon>Streptophyta</taxon>
        <taxon>Embryophyta</taxon>
        <taxon>Tracheophyta</taxon>
        <taxon>Spermatophyta</taxon>
        <taxon>Magnoliopsida</taxon>
        <taxon>eudicotyledons</taxon>
        <taxon>Gunneridae</taxon>
        <taxon>Pentapetalae</taxon>
        <taxon>rosids</taxon>
        <taxon>malvids</taxon>
        <taxon>Malvales</taxon>
        <taxon>Malvaceae</taxon>
        <taxon>Malvoideae</taxon>
        <taxon>Hibiscus</taxon>
    </lineage>
</organism>
<gene>
    <name evidence="3" type="ORF">V6N11_071557</name>
</gene>
<evidence type="ECO:0000313" key="3">
    <source>
        <dbReference type="EMBL" id="KAK9043210.1"/>
    </source>
</evidence>
<dbReference type="EMBL" id="JBBPBN010000003">
    <property type="protein sequence ID" value="KAK9043210.1"/>
    <property type="molecule type" value="Genomic_DNA"/>
</dbReference>
<proteinExistence type="predicted"/>
<dbReference type="Pfam" id="PF03732">
    <property type="entry name" value="Retrotrans_gag"/>
    <property type="match status" value="1"/>
</dbReference>
<name>A0ABR2U0H6_9ROSI</name>
<reference evidence="3 4" key="1">
    <citation type="journal article" date="2024" name="G3 (Bethesda)">
        <title>Genome assembly of Hibiscus sabdariffa L. provides insights into metabolisms of medicinal natural products.</title>
        <authorList>
            <person name="Kim T."/>
        </authorList>
    </citation>
    <scope>NUCLEOTIDE SEQUENCE [LARGE SCALE GENOMIC DNA]</scope>
    <source>
        <strain evidence="3">TK-2024</strain>
        <tissue evidence="3">Old leaves</tissue>
    </source>
</reference>
<evidence type="ECO:0000259" key="2">
    <source>
        <dbReference type="Pfam" id="PF03732"/>
    </source>
</evidence>
<keyword evidence="4" id="KW-1185">Reference proteome</keyword>
<feature type="region of interest" description="Disordered" evidence="1">
    <location>
        <begin position="201"/>
        <end position="220"/>
    </location>
</feature>
<protein>
    <recommendedName>
        <fullName evidence="2">Retrotransposon gag domain-containing protein</fullName>
    </recommendedName>
</protein>
<dbReference type="InterPro" id="IPR005162">
    <property type="entry name" value="Retrotrans_gag_dom"/>
</dbReference>
<sequence length="359" mass="42019">MFDQLVSNLIQEHPVVQAVAAPSRAPIDKLAQHRAYTFAGTIEEKPGEAEYWLERITQIVTKQLSCSDEHKLECTVALLANVALSWWETTTLTALVENIMWKFFVEEFKKKYINEQYLNDRRNWFLHHKQLNKPIEQYVAEFCMYCKYDAEYIKTEKDKCQKFINGLNDDLGPMFTVMEIEDFQILVNRVTATEAKMKTVERWKSGHQNDKKQKRDDRPQWRHHFASTVRSLTGDNVDYNPIFAMVVVEVVTMSGTIHKMLTKHPHDLMYLQVLVQLARTKVRGKLILQFKEEVKEATLMFRLNWNLDLLLVFTTFLGREDEESPDVIADEYDFGLPFMPVVSEFVDLFPEELPGLPLT</sequence>
<dbReference type="PANTHER" id="PTHR34482:SF36">
    <property type="entry name" value="RETROTRANSPOSON GAG DOMAIN-CONTAINING PROTEIN"/>
    <property type="match status" value="1"/>
</dbReference>
<feature type="domain" description="Retrotransposon gag" evidence="2">
    <location>
        <begin position="77"/>
        <end position="169"/>
    </location>
</feature>
<evidence type="ECO:0000256" key="1">
    <source>
        <dbReference type="SAM" id="MobiDB-lite"/>
    </source>
</evidence>
<evidence type="ECO:0000313" key="4">
    <source>
        <dbReference type="Proteomes" id="UP001396334"/>
    </source>
</evidence>